<dbReference type="EC" id="7.1.1.2" evidence="4"/>
<evidence type="ECO:0000256" key="3">
    <source>
        <dbReference type="ARBA" id="ARBA00007012"/>
    </source>
</evidence>
<evidence type="ECO:0000256" key="16">
    <source>
        <dbReference type="ARBA" id="ARBA00023136"/>
    </source>
</evidence>
<evidence type="ECO:0000256" key="8">
    <source>
        <dbReference type="ARBA" id="ARBA00022692"/>
    </source>
</evidence>
<keyword evidence="13" id="KW-0520">NAD</keyword>
<dbReference type="InterPro" id="IPR001750">
    <property type="entry name" value="ND/Mrp_TM"/>
</dbReference>
<evidence type="ECO:0000256" key="7">
    <source>
        <dbReference type="ARBA" id="ARBA00022660"/>
    </source>
</evidence>
<evidence type="ECO:0000256" key="5">
    <source>
        <dbReference type="ARBA" id="ARBA00021008"/>
    </source>
</evidence>
<keyword evidence="12 19" id="KW-1133">Transmembrane helix</keyword>
<evidence type="ECO:0000259" key="20">
    <source>
        <dbReference type="Pfam" id="PF00361"/>
    </source>
</evidence>
<accession>A0A346RKH4</accession>
<dbReference type="AlphaFoldDB" id="A0A346RKH4"/>
<feature type="transmembrane region" description="Helical" evidence="19">
    <location>
        <begin position="59"/>
        <end position="79"/>
    </location>
</feature>
<keyword evidence="10" id="KW-1278">Translocase</keyword>
<evidence type="ECO:0000256" key="19">
    <source>
        <dbReference type="SAM" id="Phobius"/>
    </source>
</evidence>
<dbReference type="Pfam" id="PF00361">
    <property type="entry name" value="Proton_antipo_M"/>
    <property type="match status" value="1"/>
</dbReference>
<keyword evidence="8 19" id="KW-0812">Transmembrane</keyword>
<name>A0A346RKH4_9CUCU</name>
<dbReference type="GO" id="GO:0006120">
    <property type="term" value="P:mitochondrial electron transport, NADH to ubiquinone"/>
    <property type="evidence" value="ECO:0007669"/>
    <property type="project" value="TreeGrafter"/>
</dbReference>
<keyword evidence="11" id="KW-0249">Electron transport</keyword>
<evidence type="ECO:0000256" key="2">
    <source>
        <dbReference type="ARBA" id="ARBA00004448"/>
    </source>
</evidence>
<feature type="transmembrane region" description="Helical" evidence="19">
    <location>
        <begin position="235"/>
        <end position="254"/>
    </location>
</feature>
<feature type="transmembrane region" description="Helical" evidence="19">
    <location>
        <begin position="91"/>
        <end position="110"/>
    </location>
</feature>
<evidence type="ECO:0000256" key="1">
    <source>
        <dbReference type="ARBA" id="ARBA00003257"/>
    </source>
</evidence>
<evidence type="ECO:0000256" key="14">
    <source>
        <dbReference type="ARBA" id="ARBA00023075"/>
    </source>
</evidence>
<evidence type="ECO:0000256" key="4">
    <source>
        <dbReference type="ARBA" id="ARBA00012944"/>
    </source>
</evidence>
<evidence type="ECO:0000256" key="15">
    <source>
        <dbReference type="ARBA" id="ARBA00023128"/>
    </source>
</evidence>
<feature type="transmembrane region" description="Helical" evidence="19">
    <location>
        <begin position="195"/>
        <end position="214"/>
    </location>
</feature>
<evidence type="ECO:0000256" key="12">
    <source>
        <dbReference type="ARBA" id="ARBA00022989"/>
    </source>
</evidence>
<feature type="transmembrane region" description="Helical" evidence="19">
    <location>
        <begin position="7"/>
        <end position="27"/>
    </location>
</feature>
<evidence type="ECO:0000256" key="11">
    <source>
        <dbReference type="ARBA" id="ARBA00022982"/>
    </source>
</evidence>
<evidence type="ECO:0000256" key="13">
    <source>
        <dbReference type="ARBA" id="ARBA00023027"/>
    </source>
</evidence>
<protein>
    <recommendedName>
        <fullName evidence="5">NADH-ubiquinone oxidoreductase chain 2</fullName>
        <ecNumber evidence="4">7.1.1.2</ecNumber>
    </recommendedName>
    <alternativeName>
        <fullName evidence="17">NADH dehydrogenase subunit 2</fullName>
    </alternativeName>
</protein>
<evidence type="ECO:0000256" key="6">
    <source>
        <dbReference type="ARBA" id="ARBA00022448"/>
    </source>
</evidence>
<feature type="transmembrane region" description="Helical" evidence="19">
    <location>
        <begin position="146"/>
        <end position="164"/>
    </location>
</feature>
<feature type="transmembrane region" description="Helical" evidence="19">
    <location>
        <begin position="274"/>
        <end position="299"/>
    </location>
</feature>
<evidence type="ECO:0000256" key="17">
    <source>
        <dbReference type="ARBA" id="ARBA00031028"/>
    </source>
</evidence>
<dbReference type="GO" id="GO:0005743">
    <property type="term" value="C:mitochondrial inner membrane"/>
    <property type="evidence" value="ECO:0007669"/>
    <property type="project" value="UniProtKB-SubCell"/>
</dbReference>
<organism evidence="21">
    <name type="scientific">Tenebrionoidea sp. 17 KM-2017</name>
    <dbReference type="NCBI Taxonomy" id="2219472"/>
    <lineage>
        <taxon>Eukaryota</taxon>
        <taxon>Metazoa</taxon>
        <taxon>Ecdysozoa</taxon>
        <taxon>Arthropoda</taxon>
        <taxon>Hexapoda</taxon>
        <taxon>Insecta</taxon>
        <taxon>Pterygota</taxon>
        <taxon>Neoptera</taxon>
        <taxon>Endopterygota</taxon>
        <taxon>Coleoptera</taxon>
        <taxon>Polyphaga</taxon>
        <taxon>Cucujiformia</taxon>
    </lineage>
</organism>
<dbReference type="InterPro" id="IPR050175">
    <property type="entry name" value="Complex_I_Subunit_2"/>
</dbReference>
<feature type="domain" description="NADH:quinone oxidoreductase/Mrp antiporter transmembrane" evidence="20">
    <location>
        <begin position="23"/>
        <end position="279"/>
    </location>
</feature>
<evidence type="ECO:0000256" key="10">
    <source>
        <dbReference type="ARBA" id="ARBA00022967"/>
    </source>
</evidence>
<dbReference type="EMBL" id="MG193532">
    <property type="protein sequence ID" value="AXS66571.1"/>
    <property type="molecule type" value="Genomic_DNA"/>
</dbReference>
<comment type="function">
    <text evidence="1">Core subunit of the mitochondrial membrane respiratory chain NADH dehydrogenase (Complex I) that is believed to belong to the minimal assembly required for catalysis. Complex I functions in the transfer of electrons from NADH to the respiratory chain. The immediate electron acceptor for the enzyme is believed to be ubiquinone.</text>
</comment>
<comment type="subcellular location">
    <subcellularLocation>
        <location evidence="2">Mitochondrion inner membrane</location>
        <topology evidence="2">Multi-pass membrane protein</topology>
    </subcellularLocation>
</comment>
<feature type="transmembrane region" description="Helical" evidence="19">
    <location>
        <begin position="311"/>
        <end position="330"/>
    </location>
</feature>
<keyword evidence="15 21" id="KW-0496">Mitochondrion</keyword>
<dbReference type="GO" id="GO:0008137">
    <property type="term" value="F:NADH dehydrogenase (ubiquinone) activity"/>
    <property type="evidence" value="ECO:0007669"/>
    <property type="project" value="UniProtKB-EC"/>
</dbReference>
<evidence type="ECO:0000256" key="18">
    <source>
        <dbReference type="ARBA" id="ARBA00049551"/>
    </source>
</evidence>
<keyword evidence="16 19" id="KW-0472">Membrane</keyword>
<keyword evidence="9" id="KW-0999">Mitochondrion inner membrane</keyword>
<keyword evidence="14" id="KW-0830">Ubiquinone</keyword>
<geneLocation type="mitochondrion" evidence="21"/>
<gene>
    <name evidence="21" type="primary">nad2</name>
</gene>
<evidence type="ECO:0000313" key="21">
    <source>
        <dbReference type="EMBL" id="AXS66571.1"/>
    </source>
</evidence>
<dbReference type="PANTHER" id="PTHR46552:SF1">
    <property type="entry name" value="NADH-UBIQUINONE OXIDOREDUCTASE CHAIN 2"/>
    <property type="match status" value="1"/>
</dbReference>
<evidence type="ECO:0000256" key="9">
    <source>
        <dbReference type="ARBA" id="ARBA00022792"/>
    </source>
</evidence>
<comment type="similarity">
    <text evidence="3">Belongs to the complex I subunit 2 family.</text>
</comment>
<sequence>MIKLFKMNFFIMTITGTLITISSYSWLGMWMGLEINMLAIIPLMSSSKNMFSSESAMKYFLTQAMASILFISAIIASMIPNPMFLLFQNEILMTTALLIKLGSAPFHFWFTEVMEGLDWMSGSIILTWQKIAPLMILFNSPPSNPMILMATFSSLIMSGVMSINVNSLRKIMTLSSINNIAWMLSSMLLSSSLWFTYFLVYSIIVLNVTMMFHIHKTFFISQAINSMNNNKTFKMSFYLNFLSMAGLPPFLGFLPKWLLVNEMISNQMMLMTWALITMTLIMAFTYVQICINILILTFNEPKIKMPENTNWMINLINLISLSSLIFYSLVNSIA</sequence>
<dbReference type="PANTHER" id="PTHR46552">
    <property type="entry name" value="NADH-UBIQUINONE OXIDOREDUCTASE CHAIN 2"/>
    <property type="match status" value="1"/>
</dbReference>
<reference evidence="21" key="1">
    <citation type="journal article" date="2018" name="J. ISSAAS">
        <title>The contribution of mitochondrial metagenomics to large-scale data mining and phylogenetic analysis of Coleoptera.</title>
        <authorList>
            <person name="Miller K."/>
            <person name="Linard B."/>
            <person name="Motyka M."/>
            <person name="Bocek M."/>
            <person name="Vogler A.P."/>
        </authorList>
    </citation>
    <scope>NUCLEOTIDE SEQUENCE</scope>
</reference>
<keyword evidence="7" id="KW-0679">Respiratory chain</keyword>
<comment type="catalytic activity">
    <reaction evidence="18">
        <text>a ubiquinone + NADH + 5 H(+)(in) = a ubiquinol + NAD(+) + 4 H(+)(out)</text>
        <dbReference type="Rhea" id="RHEA:29091"/>
        <dbReference type="Rhea" id="RHEA-COMP:9565"/>
        <dbReference type="Rhea" id="RHEA-COMP:9566"/>
        <dbReference type="ChEBI" id="CHEBI:15378"/>
        <dbReference type="ChEBI" id="CHEBI:16389"/>
        <dbReference type="ChEBI" id="CHEBI:17976"/>
        <dbReference type="ChEBI" id="CHEBI:57540"/>
        <dbReference type="ChEBI" id="CHEBI:57945"/>
        <dbReference type="EC" id="7.1.1.2"/>
    </reaction>
</comment>
<keyword evidence="6" id="KW-0813">Transport</keyword>
<proteinExistence type="inferred from homology"/>